<feature type="compositionally biased region" description="Polar residues" evidence="1">
    <location>
        <begin position="1"/>
        <end position="16"/>
    </location>
</feature>
<dbReference type="Proteomes" id="UP000504633">
    <property type="component" value="Unplaced"/>
</dbReference>
<evidence type="ECO:0000313" key="3">
    <source>
        <dbReference type="RefSeq" id="XP_030079618.1"/>
    </source>
</evidence>
<feature type="region of interest" description="Disordered" evidence="1">
    <location>
        <begin position="1"/>
        <end position="26"/>
    </location>
</feature>
<dbReference type="KEGG" id="dhe:115483022"/>
<sequence length="101" mass="10895">MESNRNLTTAGEQLTNIGRDDSSCSDDGIDNQSAQFYFGRVTPPKSLIATDRLKAACILADNKIGNHVGQTKAELSSDSLDELLTGLDKKKMDMTTLSNSV</sequence>
<dbReference type="OrthoDB" id="8065781at2759"/>
<evidence type="ECO:0000256" key="1">
    <source>
        <dbReference type="SAM" id="MobiDB-lite"/>
    </source>
</evidence>
<gene>
    <name evidence="3" type="primary">LOC115483022</name>
</gene>
<dbReference type="RefSeq" id="XP_030079618.1">
    <property type="nucleotide sequence ID" value="XM_030223758.1"/>
</dbReference>
<organism evidence="2 3">
    <name type="scientific">Drosophila hydei</name>
    <name type="common">Fruit fly</name>
    <dbReference type="NCBI Taxonomy" id="7224"/>
    <lineage>
        <taxon>Eukaryota</taxon>
        <taxon>Metazoa</taxon>
        <taxon>Ecdysozoa</taxon>
        <taxon>Arthropoda</taxon>
        <taxon>Hexapoda</taxon>
        <taxon>Insecta</taxon>
        <taxon>Pterygota</taxon>
        <taxon>Neoptera</taxon>
        <taxon>Endopterygota</taxon>
        <taxon>Diptera</taxon>
        <taxon>Brachycera</taxon>
        <taxon>Muscomorpha</taxon>
        <taxon>Ephydroidea</taxon>
        <taxon>Drosophilidae</taxon>
        <taxon>Drosophila</taxon>
    </lineage>
</organism>
<evidence type="ECO:0000313" key="2">
    <source>
        <dbReference type="Proteomes" id="UP000504633"/>
    </source>
</evidence>
<protein>
    <submittedName>
        <fullName evidence="3">Uncharacterized protein LOC115483022</fullName>
    </submittedName>
</protein>
<accession>A0A6J2SPH7</accession>
<keyword evidence="2" id="KW-1185">Reference proteome</keyword>
<dbReference type="AlphaFoldDB" id="A0A6J2SPH7"/>
<dbReference type="GeneID" id="115483022"/>
<reference evidence="3" key="1">
    <citation type="submission" date="2025-08" db="UniProtKB">
        <authorList>
            <consortium name="RefSeq"/>
        </authorList>
    </citation>
    <scope>IDENTIFICATION</scope>
    <source>
        <strain evidence="3">15085-1641.00</strain>
        <tissue evidence="3">Whole body</tissue>
    </source>
</reference>
<proteinExistence type="predicted"/>
<name>A0A6J2SPH7_DROHY</name>